<feature type="region of interest" description="Disordered" evidence="1">
    <location>
        <begin position="134"/>
        <end position="198"/>
    </location>
</feature>
<dbReference type="Proteomes" id="UP000249340">
    <property type="component" value="Chromosome"/>
</dbReference>
<feature type="compositionally biased region" description="Gly residues" evidence="1">
    <location>
        <begin position="189"/>
        <end position="198"/>
    </location>
</feature>
<dbReference type="OrthoDB" id="2374834at2"/>
<name>A0A345T6F2_9ACTN</name>
<protein>
    <recommendedName>
        <fullName evidence="5">Integral membrane protein</fullName>
    </recommendedName>
</protein>
<keyword evidence="2" id="KW-0812">Transmembrane</keyword>
<dbReference type="AlphaFoldDB" id="A0A345T6F2"/>
<sequence length="198" mass="20077">MRPDDVGAFIRTFRRFRDWCQRRPFWGGLLAIIAGLPILYFPYAHLSLGGLTFAMATTGGAGALIIGVLMMVLGVSVWVQPMTRVFAGVATILLALVSIPVSNLGGFGFGLVPGLIGGGLMAAWAPLKEPAAPAPVKSVTVPPPPVAPPTAVPPPAAPPTVVPPTDGLPVQRSGAAEADALGGSEPGEQGAGAAGEAR</sequence>
<dbReference type="InterPro" id="IPR046096">
    <property type="entry name" value="DUF6114"/>
</dbReference>
<dbReference type="Pfam" id="PF19609">
    <property type="entry name" value="DUF6114"/>
    <property type="match status" value="1"/>
</dbReference>
<evidence type="ECO:0000313" key="4">
    <source>
        <dbReference type="Proteomes" id="UP000249340"/>
    </source>
</evidence>
<reference evidence="4" key="1">
    <citation type="submission" date="2018-07" db="EMBL/GenBank/DDBJ databases">
        <title>Streptacidiphilus bronchialis DSM 106435 chromosome.</title>
        <authorList>
            <person name="Batra D."/>
            <person name="Gulvik C.A."/>
        </authorList>
    </citation>
    <scope>NUCLEOTIDE SEQUENCE [LARGE SCALE GENOMIC DNA]</scope>
    <source>
        <strain evidence="4">DSM 106435</strain>
    </source>
</reference>
<dbReference type="EMBL" id="CP031264">
    <property type="protein sequence ID" value="AXI81557.1"/>
    <property type="molecule type" value="Genomic_DNA"/>
</dbReference>
<keyword evidence="2" id="KW-0472">Membrane</keyword>
<keyword evidence="4" id="KW-1185">Reference proteome</keyword>
<evidence type="ECO:0008006" key="5">
    <source>
        <dbReference type="Google" id="ProtNLM"/>
    </source>
</evidence>
<feature type="transmembrane region" description="Helical" evidence="2">
    <location>
        <begin position="85"/>
        <end position="101"/>
    </location>
</feature>
<evidence type="ECO:0000256" key="2">
    <source>
        <dbReference type="SAM" id="Phobius"/>
    </source>
</evidence>
<organism evidence="3 4">
    <name type="scientific">Peterkaempfera bronchialis</name>
    <dbReference type="NCBI Taxonomy" id="2126346"/>
    <lineage>
        <taxon>Bacteria</taxon>
        <taxon>Bacillati</taxon>
        <taxon>Actinomycetota</taxon>
        <taxon>Actinomycetes</taxon>
        <taxon>Kitasatosporales</taxon>
        <taxon>Streptomycetaceae</taxon>
        <taxon>Peterkaempfera</taxon>
    </lineage>
</organism>
<keyword evidence="2" id="KW-1133">Transmembrane helix</keyword>
<proteinExistence type="predicted"/>
<feature type="transmembrane region" description="Helical" evidence="2">
    <location>
        <begin position="24"/>
        <end position="43"/>
    </location>
</feature>
<gene>
    <name evidence="3" type="ORF">C7M71_020945</name>
</gene>
<evidence type="ECO:0000256" key="1">
    <source>
        <dbReference type="SAM" id="MobiDB-lite"/>
    </source>
</evidence>
<accession>A0A345T6F2</accession>
<feature type="compositionally biased region" description="Pro residues" evidence="1">
    <location>
        <begin position="141"/>
        <end position="162"/>
    </location>
</feature>
<feature type="transmembrane region" description="Helical" evidence="2">
    <location>
        <begin position="49"/>
        <end position="73"/>
    </location>
</feature>
<dbReference type="KEGG" id="stri:C7M71_020945"/>
<evidence type="ECO:0000313" key="3">
    <source>
        <dbReference type="EMBL" id="AXI81557.1"/>
    </source>
</evidence>